<organism evidence="2 3">
    <name type="scientific">Halobellus rubicundus</name>
    <dbReference type="NCBI Taxonomy" id="2996466"/>
    <lineage>
        <taxon>Archaea</taxon>
        <taxon>Methanobacteriati</taxon>
        <taxon>Methanobacteriota</taxon>
        <taxon>Stenosarchaea group</taxon>
        <taxon>Halobacteria</taxon>
        <taxon>Halobacteriales</taxon>
        <taxon>Haloferacaceae</taxon>
        <taxon>Halobellus</taxon>
    </lineage>
</organism>
<dbReference type="AlphaFoldDB" id="A0ABD5MCL6"/>
<protein>
    <submittedName>
        <fullName evidence="2">Uncharacterized protein</fullName>
    </submittedName>
</protein>
<dbReference type="Pfam" id="PF24365">
    <property type="entry name" value="DUF7521"/>
    <property type="match status" value="1"/>
</dbReference>
<keyword evidence="3" id="KW-1185">Reference proteome</keyword>
<proteinExistence type="predicted"/>
<keyword evidence="1" id="KW-1133">Transmembrane helix</keyword>
<dbReference type="RefSeq" id="WP_372387775.1">
    <property type="nucleotide sequence ID" value="NZ_JBGNYA010000001.1"/>
</dbReference>
<evidence type="ECO:0000256" key="1">
    <source>
        <dbReference type="SAM" id="Phobius"/>
    </source>
</evidence>
<reference evidence="2 3" key="1">
    <citation type="submission" date="2024-08" db="EMBL/GenBank/DDBJ databases">
        <title>Halobellus sp. MBLA0158 whole genome sequence.</title>
        <authorList>
            <person name="Hwang C.Y."/>
            <person name="Cho E.-S."/>
            <person name="Seo M.-J."/>
        </authorList>
    </citation>
    <scope>NUCLEOTIDE SEQUENCE [LARGE SCALE GENOMIC DNA]</scope>
    <source>
        <strain evidence="2 3">MBLA0158</strain>
    </source>
</reference>
<accession>A0ABD5MCL6</accession>
<gene>
    <name evidence="2" type="ORF">OS889_04795</name>
</gene>
<name>A0ABD5MCL6_9EURY</name>
<dbReference type="Proteomes" id="UP001570511">
    <property type="component" value="Unassembled WGS sequence"/>
</dbReference>
<sequence>MSGVPGVRVAAEAAILSCGLVLAFLAYRAYRNTESAALGLVTVGFCLVSLGAVAGVALPFVTPVELALGLTVQNVLTAVGLAALVYSLCVSKTGVDTGSGPA</sequence>
<dbReference type="InterPro" id="IPR055943">
    <property type="entry name" value="DUF7521"/>
</dbReference>
<feature type="transmembrane region" description="Helical" evidence="1">
    <location>
        <begin position="37"/>
        <end position="60"/>
    </location>
</feature>
<keyword evidence="1" id="KW-0812">Transmembrane</keyword>
<evidence type="ECO:0000313" key="3">
    <source>
        <dbReference type="Proteomes" id="UP001570511"/>
    </source>
</evidence>
<evidence type="ECO:0000313" key="2">
    <source>
        <dbReference type="EMBL" id="MFA1610319.1"/>
    </source>
</evidence>
<comment type="caution">
    <text evidence="2">The sequence shown here is derived from an EMBL/GenBank/DDBJ whole genome shotgun (WGS) entry which is preliminary data.</text>
</comment>
<feature type="transmembrane region" description="Helical" evidence="1">
    <location>
        <begin position="6"/>
        <end position="25"/>
    </location>
</feature>
<keyword evidence="1" id="KW-0472">Membrane</keyword>
<feature type="transmembrane region" description="Helical" evidence="1">
    <location>
        <begin position="66"/>
        <end position="89"/>
    </location>
</feature>
<dbReference type="EMBL" id="JBGNYA010000001">
    <property type="protein sequence ID" value="MFA1610319.1"/>
    <property type="molecule type" value="Genomic_DNA"/>
</dbReference>